<dbReference type="Proteomes" id="UP000031443">
    <property type="component" value="Unassembled WGS sequence"/>
</dbReference>
<dbReference type="AlphaFoldDB" id="M7BM98"/>
<gene>
    <name evidence="2" type="ORF">UY3_09715</name>
</gene>
<keyword evidence="3" id="KW-1185">Reference proteome</keyword>
<dbReference type="EMBL" id="KB537019">
    <property type="protein sequence ID" value="EMP33153.1"/>
    <property type="molecule type" value="Genomic_DNA"/>
</dbReference>
<feature type="compositionally biased region" description="Basic and acidic residues" evidence="1">
    <location>
        <begin position="233"/>
        <end position="242"/>
    </location>
</feature>
<evidence type="ECO:0000313" key="3">
    <source>
        <dbReference type="Proteomes" id="UP000031443"/>
    </source>
</evidence>
<feature type="compositionally biased region" description="Pro residues" evidence="1">
    <location>
        <begin position="273"/>
        <end position="303"/>
    </location>
</feature>
<feature type="region of interest" description="Disordered" evidence="1">
    <location>
        <begin position="221"/>
        <end position="303"/>
    </location>
</feature>
<evidence type="ECO:0000256" key="1">
    <source>
        <dbReference type="SAM" id="MobiDB-lite"/>
    </source>
</evidence>
<reference evidence="3" key="1">
    <citation type="journal article" date="2013" name="Nat. Genet.">
        <title>The draft genomes of soft-shell turtle and green sea turtle yield insights into the development and evolution of the turtle-specific body plan.</title>
        <authorList>
            <person name="Wang Z."/>
            <person name="Pascual-Anaya J."/>
            <person name="Zadissa A."/>
            <person name="Li W."/>
            <person name="Niimura Y."/>
            <person name="Huang Z."/>
            <person name="Li C."/>
            <person name="White S."/>
            <person name="Xiong Z."/>
            <person name="Fang D."/>
            <person name="Wang B."/>
            <person name="Ming Y."/>
            <person name="Chen Y."/>
            <person name="Zheng Y."/>
            <person name="Kuraku S."/>
            <person name="Pignatelli M."/>
            <person name="Herrero J."/>
            <person name="Beal K."/>
            <person name="Nozawa M."/>
            <person name="Li Q."/>
            <person name="Wang J."/>
            <person name="Zhang H."/>
            <person name="Yu L."/>
            <person name="Shigenobu S."/>
            <person name="Wang J."/>
            <person name="Liu J."/>
            <person name="Flicek P."/>
            <person name="Searle S."/>
            <person name="Wang J."/>
            <person name="Kuratani S."/>
            <person name="Yin Y."/>
            <person name="Aken B."/>
            <person name="Zhang G."/>
            <person name="Irie N."/>
        </authorList>
    </citation>
    <scope>NUCLEOTIDE SEQUENCE [LARGE SCALE GENOMIC DNA]</scope>
</reference>
<evidence type="ECO:0000313" key="2">
    <source>
        <dbReference type="EMBL" id="EMP33153.1"/>
    </source>
</evidence>
<sequence>MRKPPGRPEEGALMPSPLPCPRVHTIPWCRLGKTWQDRGGGRVHTIPWCRLGKTWQHGRAVPSLPGPRCNPTCPITIRSPRESVASGTSGETSRVAEGELPSIYEEIEALGLTPVTQGEDDPLLAGLDLSNLTLAPPVPCPLPLTATFAPTSEGSQGCSICPAVGGTLLLAAESTEAIAGALRLGPELHGLPLKGVGRLTSFPGGDPTDGAVTTMPAVVPEPSIMEGPLPHPHLPEPDRERPSSNGLAPGAQDPTFAPLPGSAPNPCLALPLDPCPAPDVNPAPVPPPPVLSLPPLGPSSPRS</sequence>
<organism evidence="2 3">
    <name type="scientific">Chelonia mydas</name>
    <name type="common">Green sea-turtle</name>
    <name type="synonym">Chelonia agassizi</name>
    <dbReference type="NCBI Taxonomy" id="8469"/>
    <lineage>
        <taxon>Eukaryota</taxon>
        <taxon>Metazoa</taxon>
        <taxon>Chordata</taxon>
        <taxon>Craniata</taxon>
        <taxon>Vertebrata</taxon>
        <taxon>Euteleostomi</taxon>
        <taxon>Archelosauria</taxon>
        <taxon>Testudinata</taxon>
        <taxon>Testudines</taxon>
        <taxon>Cryptodira</taxon>
        <taxon>Durocryptodira</taxon>
        <taxon>Americhelydia</taxon>
        <taxon>Chelonioidea</taxon>
        <taxon>Cheloniidae</taxon>
        <taxon>Chelonia</taxon>
    </lineage>
</organism>
<protein>
    <submittedName>
        <fullName evidence="2">Uncharacterized protein</fullName>
    </submittedName>
</protein>
<accession>M7BM98</accession>
<proteinExistence type="predicted"/>
<name>M7BM98_CHEMY</name>